<name>A0ABU7NN34_9ACTN</name>
<accession>A0ABU7NN34</accession>
<dbReference type="EMBL" id="JAZBJP010000004">
    <property type="protein sequence ID" value="MEE4420260.1"/>
    <property type="molecule type" value="Genomic_DNA"/>
</dbReference>
<organism evidence="2 3">
    <name type="scientific">Streptomyces bugieae</name>
    <dbReference type="NCBI Taxonomy" id="3098223"/>
    <lineage>
        <taxon>Bacteria</taxon>
        <taxon>Bacillati</taxon>
        <taxon>Actinomycetota</taxon>
        <taxon>Actinomycetes</taxon>
        <taxon>Kitasatosporales</taxon>
        <taxon>Streptomycetaceae</taxon>
        <taxon>Streptomyces</taxon>
    </lineage>
</organism>
<evidence type="ECO:0000313" key="2">
    <source>
        <dbReference type="EMBL" id="MEE4420260.1"/>
    </source>
</evidence>
<dbReference type="Proteomes" id="UP001307760">
    <property type="component" value="Unassembled WGS sequence"/>
</dbReference>
<feature type="region of interest" description="Disordered" evidence="1">
    <location>
        <begin position="1"/>
        <end position="21"/>
    </location>
</feature>
<comment type="caution">
    <text evidence="2">The sequence shown here is derived from an EMBL/GenBank/DDBJ whole genome shotgun (WGS) entry which is preliminary data.</text>
</comment>
<sequence length="151" mass="16096">MNPSAPVPPPGPASPPGTGPLAFHQLPVEPDDGLPQAFTCLIGDTPYDFGVYANLDVGADDPPGTLYDLVAPARISAPTPPPGYLVLRVMRPGPQGPQVEFLRKLVVEPELVHRSARLAIRLLEARLARGNLNGRGHYGSRIVIGVAQLWE</sequence>
<feature type="compositionally biased region" description="Pro residues" evidence="1">
    <location>
        <begin position="1"/>
        <end position="18"/>
    </location>
</feature>
<evidence type="ECO:0000313" key="3">
    <source>
        <dbReference type="Proteomes" id="UP001307760"/>
    </source>
</evidence>
<dbReference type="RefSeq" id="WP_330821648.1">
    <property type="nucleotide sequence ID" value="NZ_JAZBJP010000004.1"/>
</dbReference>
<proteinExistence type="predicted"/>
<evidence type="ECO:0000256" key="1">
    <source>
        <dbReference type="SAM" id="MobiDB-lite"/>
    </source>
</evidence>
<keyword evidence="3" id="KW-1185">Reference proteome</keyword>
<protein>
    <recommendedName>
        <fullName evidence="4">DUF3168 domain-containing protein</fullName>
    </recommendedName>
</protein>
<evidence type="ECO:0008006" key="4">
    <source>
        <dbReference type="Google" id="ProtNLM"/>
    </source>
</evidence>
<gene>
    <name evidence="2" type="ORF">V2J85_12935</name>
</gene>
<reference evidence="2 3" key="1">
    <citation type="submission" date="2023-12" db="EMBL/GenBank/DDBJ databases">
        <title>30 novel species of actinomycetes from the DSMZ collection.</title>
        <authorList>
            <person name="Nouioui I."/>
        </authorList>
    </citation>
    <scope>NUCLEOTIDE SEQUENCE [LARGE SCALE GENOMIC DNA]</scope>
    <source>
        <strain evidence="2 3">DSM 41528</strain>
    </source>
</reference>